<organism evidence="1 2">
    <name type="scientific">Cedecea lapagei</name>
    <dbReference type="NCBI Taxonomy" id="158823"/>
    <lineage>
        <taxon>Bacteria</taxon>
        <taxon>Pseudomonadati</taxon>
        <taxon>Pseudomonadota</taxon>
        <taxon>Gammaproteobacteria</taxon>
        <taxon>Enterobacterales</taxon>
        <taxon>Enterobacteriaceae</taxon>
        <taxon>Cedecea</taxon>
    </lineage>
</organism>
<dbReference type="AlphaFoldDB" id="A0A447V706"/>
<dbReference type="Proteomes" id="UP000274122">
    <property type="component" value="Chromosome"/>
</dbReference>
<evidence type="ECO:0000313" key="1">
    <source>
        <dbReference type="EMBL" id="VEC01056.1"/>
    </source>
</evidence>
<reference evidence="1 2" key="1">
    <citation type="submission" date="2018-12" db="EMBL/GenBank/DDBJ databases">
        <authorList>
            <consortium name="Pathogen Informatics"/>
        </authorList>
    </citation>
    <scope>NUCLEOTIDE SEQUENCE [LARGE SCALE GENOMIC DNA]</scope>
    <source>
        <strain evidence="1 2">NCTC11466</strain>
    </source>
</reference>
<dbReference type="EMBL" id="LR134201">
    <property type="protein sequence ID" value="VEC01056.1"/>
    <property type="molecule type" value="Genomic_DNA"/>
</dbReference>
<evidence type="ECO:0000313" key="2">
    <source>
        <dbReference type="Proteomes" id="UP000274122"/>
    </source>
</evidence>
<proteinExistence type="predicted"/>
<sequence length="186" mass="20674">MMLTKSTASDVLARHLFFIQVSYSTEWLQVKLTLDIIMKKIARLVLATAGLLIAMVGHAEESKKDGSEHRIPAIKLINTPENHSAFVKGSIPSLAKLSSQGLYFSNTFEEWQKGVHPAPKKQYVVPLKGKLRFRVSDGSTFILEPGTVLLAADTEGEGHSWDIVDGKEWVRVYIPVGDDDHFIADK</sequence>
<protein>
    <recommendedName>
        <fullName evidence="3">Cupin domain</fullName>
    </recommendedName>
</protein>
<keyword evidence="2" id="KW-1185">Reference proteome</keyword>
<accession>A0A447V706</accession>
<dbReference type="KEGG" id="clap:NCTC11466_03983"/>
<evidence type="ECO:0008006" key="3">
    <source>
        <dbReference type="Google" id="ProtNLM"/>
    </source>
</evidence>
<name>A0A447V706_9ENTR</name>
<gene>
    <name evidence="1" type="ORF">NCTC11466_03983</name>
</gene>